<sequence>MEDLRIVLDCGPYCLRLIHRTWPRGRSPPPSRGQSPHPPHSRSPPPSRSRRAVAGLLRPKPVPLCWLCSRSFLCNLGQPCTMYLSSPLPFILLQRWPHIHFD</sequence>
<keyword evidence="3" id="KW-1185">Reference proteome</keyword>
<evidence type="ECO:0000313" key="2">
    <source>
        <dbReference type="EMBL" id="KAG2545407.1"/>
    </source>
</evidence>
<gene>
    <name evidence="2" type="ORF">PVAP13_9KG307356</name>
</gene>
<proteinExistence type="predicted"/>
<dbReference type="EMBL" id="CM029053">
    <property type="protein sequence ID" value="KAG2545407.1"/>
    <property type="molecule type" value="Genomic_DNA"/>
</dbReference>
<evidence type="ECO:0000256" key="1">
    <source>
        <dbReference type="SAM" id="MobiDB-lite"/>
    </source>
</evidence>
<protein>
    <submittedName>
        <fullName evidence="2">Uncharacterized protein</fullName>
    </submittedName>
</protein>
<comment type="caution">
    <text evidence="2">The sequence shown here is derived from an EMBL/GenBank/DDBJ whole genome shotgun (WGS) entry which is preliminary data.</text>
</comment>
<name>A0A8T0N892_PANVG</name>
<feature type="compositionally biased region" description="Pro residues" evidence="1">
    <location>
        <begin position="26"/>
        <end position="47"/>
    </location>
</feature>
<organism evidence="2 3">
    <name type="scientific">Panicum virgatum</name>
    <name type="common">Blackwell switchgrass</name>
    <dbReference type="NCBI Taxonomy" id="38727"/>
    <lineage>
        <taxon>Eukaryota</taxon>
        <taxon>Viridiplantae</taxon>
        <taxon>Streptophyta</taxon>
        <taxon>Embryophyta</taxon>
        <taxon>Tracheophyta</taxon>
        <taxon>Spermatophyta</taxon>
        <taxon>Magnoliopsida</taxon>
        <taxon>Liliopsida</taxon>
        <taxon>Poales</taxon>
        <taxon>Poaceae</taxon>
        <taxon>PACMAD clade</taxon>
        <taxon>Panicoideae</taxon>
        <taxon>Panicodae</taxon>
        <taxon>Paniceae</taxon>
        <taxon>Panicinae</taxon>
        <taxon>Panicum</taxon>
        <taxon>Panicum sect. Hiantes</taxon>
    </lineage>
</organism>
<evidence type="ECO:0000313" key="3">
    <source>
        <dbReference type="Proteomes" id="UP000823388"/>
    </source>
</evidence>
<feature type="region of interest" description="Disordered" evidence="1">
    <location>
        <begin position="21"/>
        <end position="52"/>
    </location>
</feature>
<reference evidence="2" key="1">
    <citation type="submission" date="2020-05" db="EMBL/GenBank/DDBJ databases">
        <title>WGS assembly of Panicum virgatum.</title>
        <authorList>
            <person name="Lovell J.T."/>
            <person name="Jenkins J."/>
            <person name="Shu S."/>
            <person name="Juenger T.E."/>
            <person name="Schmutz J."/>
        </authorList>
    </citation>
    <scope>NUCLEOTIDE SEQUENCE</scope>
    <source>
        <strain evidence="2">AP13</strain>
    </source>
</reference>
<dbReference type="Proteomes" id="UP000823388">
    <property type="component" value="Chromosome 9K"/>
</dbReference>
<accession>A0A8T0N892</accession>
<dbReference type="AlphaFoldDB" id="A0A8T0N892"/>